<feature type="chain" id="PRO_5045853337" evidence="1">
    <location>
        <begin position="25"/>
        <end position="85"/>
    </location>
</feature>
<protein>
    <submittedName>
        <fullName evidence="2">Uncharacterized protein</fullName>
    </submittedName>
</protein>
<evidence type="ECO:0000313" key="2">
    <source>
        <dbReference type="EMBL" id="MTI24326.1"/>
    </source>
</evidence>
<gene>
    <name evidence="2" type="ORF">E1163_05150</name>
</gene>
<evidence type="ECO:0000313" key="3">
    <source>
        <dbReference type="Proteomes" id="UP000798808"/>
    </source>
</evidence>
<name>A0ABW9RKW8_9BACT</name>
<proteinExistence type="predicted"/>
<evidence type="ECO:0000256" key="1">
    <source>
        <dbReference type="SAM" id="SignalP"/>
    </source>
</evidence>
<keyword evidence="1" id="KW-0732">Signal</keyword>
<sequence>MKQHLTKISVALFFTITIAGSSMAQSPQPATAKDQALRVLKPGATSAIAYKTRVRFSIRTIWKNTRQKYINKYSYSGECQKVRPS</sequence>
<organism evidence="2 3">
    <name type="scientific">Fulvivirga kasyanovii</name>
    <dbReference type="NCBI Taxonomy" id="396812"/>
    <lineage>
        <taxon>Bacteria</taxon>
        <taxon>Pseudomonadati</taxon>
        <taxon>Bacteroidota</taxon>
        <taxon>Cytophagia</taxon>
        <taxon>Cytophagales</taxon>
        <taxon>Fulvivirgaceae</taxon>
        <taxon>Fulvivirga</taxon>
    </lineage>
</organism>
<feature type="signal peptide" evidence="1">
    <location>
        <begin position="1"/>
        <end position="24"/>
    </location>
</feature>
<comment type="caution">
    <text evidence="2">The sequence shown here is derived from an EMBL/GenBank/DDBJ whole genome shotgun (WGS) entry which is preliminary data.</text>
</comment>
<dbReference type="Proteomes" id="UP000798808">
    <property type="component" value="Unassembled WGS sequence"/>
</dbReference>
<dbReference type="EMBL" id="SMLW01000397">
    <property type="protein sequence ID" value="MTI24326.1"/>
    <property type="molecule type" value="Genomic_DNA"/>
</dbReference>
<accession>A0ABW9RKW8</accession>
<reference evidence="2 3" key="1">
    <citation type="submission" date="2019-02" db="EMBL/GenBank/DDBJ databases">
        <authorList>
            <person name="Goldberg S.R."/>
            <person name="Haltli B.A."/>
            <person name="Correa H."/>
            <person name="Russell K.G."/>
        </authorList>
    </citation>
    <scope>NUCLEOTIDE SEQUENCE [LARGE SCALE GENOMIC DNA]</scope>
    <source>
        <strain evidence="2 3">JCM 16186</strain>
    </source>
</reference>
<keyword evidence="3" id="KW-1185">Reference proteome</keyword>